<name>A0A8H5G9I2_9AGAR</name>
<feature type="region of interest" description="Disordered" evidence="1">
    <location>
        <begin position="83"/>
        <end position="172"/>
    </location>
</feature>
<dbReference type="EMBL" id="JAACJO010000003">
    <property type="protein sequence ID" value="KAF5360858.1"/>
    <property type="molecule type" value="Genomic_DNA"/>
</dbReference>
<evidence type="ECO:0000313" key="2">
    <source>
        <dbReference type="EMBL" id="KAF5360858.1"/>
    </source>
</evidence>
<feature type="compositionally biased region" description="Acidic residues" evidence="1">
    <location>
        <begin position="115"/>
        <end position="132"/>
    </location>
</feature>
<organism evidence="2 3">
    <name type="scientific">Leucocoprinus leucothites</name>
    <dbReference type="NCBI Taxonomy" id="201217"/>
    <lineage>
        <taxon>Eukaryota</taxon>
        <taxon>Fungi</taxon>
        <taxon>Dikarya</taxon>
        <taxon>Basidiomycota</taxon>
        <taxon>Agaricomycotina</taxon>
        <taxon>Agaricomycetes</taxon>
        <taxon>Agaricomycetidae</taxon>
        <taxon>Agaricales</taxon>
        <taxon>Agaricineae</taxon>
        <taxon>Agaricaceae</taxon>
        <taxon>Leucocoprinus</taxon>
    </lineage>
</organism>
<reference evidence="2 3" key="1">
    <citation type="journal article" date="2020" name="ISME J.">
        <title>Uncovering the hidden diversity of litter-decomposition mechanisms in mushroom-forming fungi.</title>
        <authorList>
            <person name="Floudas D."/>
            <person name="Bentzer J."/>
            <person name="Ahren D."/>
            <person name="Johansson T."/>
            <person name="Persson P."/>
            <person name="Tunlid A."/>
        </authorList>
    </citation>
    <scope>NUCLEOTIDE SEQUENCE [LARGE SCALE GENOMIC DNA]</scope>
    <source>
        <strain evidence="2 3">CBS 146.42</strain>
    </source>
</reference>
<accession>A0A8H5G9I2</accession>
<dbReference type="Gene3D" id="3.80.10.10">
    <property type="entry name" value="Ribonuclease Inhibitor"/>
    <property type="match status" value="1"/>
</dbReference>
<proteinExistence type="predicted"/>
<dbReference type="SUPFAM" id="SSF52047">
    <property type="entry name" value="RNI-like"/>
    <property type="match status" value="1"/>
</dbReference>
<evidence type="ECO:0000256" key="1">
    <source>
        <dbReference type="SAM" id="MobiDB-lite"/>
    </source>
</evidence>
<comment type="caution">
    <text evidence="2">The sequence shown here is derived from an EMBL/GenBank/DDBJ whole genome shotgun (WGS) entry which is preliminary data.</text>
</comment>
<evidence type="ECO:0008006" key="4">
    <source>
        <dbReference type="Google" id="ProtNLM"/>
    </source>
</evidence>
<keyword evidence="3" id="KW-1185">Reference proteome</keyword>
<feature type="compositionally biased region" description="Acidic residues" evidence="1">
    <location>
        <begin position="83"/>
        <end position="101"/>
    </location>
</feature>
<dbReference type="AlphaFoldDB" id="A0A8H5G9I2"/>
<feature type="compositionally biased region" description="Acidic residues" evidence="1">
    <location>
        <begin position="151"/>
        <end position="171"/>
    </location>
</feature>
<dbReference type="InterPro" id="IPR032675">
    <property type="entry name" value="LRR_dom_sf"/>
</dbReference>
<sequence>MNSHDFDKQLTSDIRSKLAVILKEEPGLSPELAMARITKEMLKSNPFVPPEGDQCPINTLPDELLAYLFETGVQMEAEAMQFGEDDDEFEEDFSDEDEDEEKEGKEKEVIQMEVVDIDSAEDDEEWSDVDGEQDARWRRKRKGRAKSEAKDNDDENNDDSEVEEEEEELESELPFQVLVSHVCRRWRSVAIETPALWTLLNFEKGTLLDKHKAYIQRAKNVPLDINIDCTKADFDTDEDEDPETLETEGESKDKELLDCLRRSIDRSDSSLPNLFEDPNWHTRPGHDEPPPKFTELEDHYYTITEFSEVLDVIIPRVRQWKALSVGVSDYRWMYLLLARLHQCPSAETLDILELYHYDDNDSGETFQPRHLVTCFTPFHGQAPLLRHCTFWGVHLDWEASLGFLKNVEDIDLAYHTEEVRPSYQTFEVIVKSPNLQTLILSLSGPSGTEEDWRDAGLQPIHLSSLEGLTLRYHTPQYARSLLRFIDTPNLRSLHLDFDEEDYTEFARDLCKAQFGRSKSLLAGLENFKVSGLPCSRATVEKMLDQLAGLKSLNLNCQGEGELFCEALLKSTTGSSSSASASSSSASGKKLYCPALEAVTTAGITGKQMREFVEARKKAGVPLKKVMMSERDEIDISSEKWLKQNVKEFDLFDPSDSELEEYGDELIEFSDFEEEDEDDIEDDID</sequence>
<dbReference type="OrthoDB" id="3341212at2759"/>
<dbReference type="Proteomes" id="UP000559027">
    <property type="component" value="Unassembled WGS sequence"/>
</dbReference>
<protein>
    <recommendedName>
        <fullName evidence="4">F-box domain-containing protein</fullName>
    </recommendedName>
</protein>
<evidence type="ECO:0000313" key="3">
    <source>
        <dbReference type="Proteomes" id="UP000559027"/>
    </source>
</evidence>
<gene>
    <name evidence="2" type="ORF">D9756_004734</name>
</gene>